<dbReference type="PANTHER" id="PTHR23167">
    <property type="entry name" value="CALPONIN HOMOLOGY DOMAIN-CONTAINING PROTEIN DDB_G0272472-RELATED"/>
    <property type="match status" value="1"/>
</dbReference>
<feature type="compositionally biased region" description="Basic and acidic residues" evidence="17">
    <location>
        <begin position="1297"/>
        <end position="1317"/>
    </location>
</feature>
<gene>
    <name evidence="20" type="ORF">MSPICULIGERA_LOCUS24932</name>
</gene>
<keyword evidence="21" id="KW-1185">Reference proteome</keyword>
<keyword evidence="13 16" id="KW-0440">LIM domain</keyword>
<evidence type="ECO:0000256" key="4">
    <source>
        <dbReference type="ARBA" id="ARBA00012709"/>
    </source>
</evidence>
<dbReference type="SUPFAM" id="SSF47576">
    <property type="entry name" value="Calponin-homology domain, CH-domain"/>
    <property type="match status" value="1"/>
</dbReference>
<dbReference type="InterPro" id="IPR022735">
    <property type="entry name" value="bMERB_dom"/>
</dbReference>
<comment type="caution">
    <text evidence="20">The sequence shown here is derived from an EMBL/GenBank/DDBJ whole genome shotgun (WGS) entry which is preliminary data.</text>
</comment>
<proteinExistence type="inferred from homology"/>
<dbReference type="Pfam" id="PF00307">
    <property type="entry name" value="CH"/>
    <property type="match status" value="1"/>
</dbReference>
<dbReference type="GO" id="GO:0005737">
    <property type="term" value="C:cytoplasm"/>
    <property type="evidence" value="ECO:0007669"/>
    <property type="project" value="UniProtKB-SubCell"/>
</dbReference>
<feature type="region of interest" description="Disordered" evidence="17">
    <location>
        <begin position="720"/>
        <end position="748"/>
    </location>
</feature>
<dbReference type="Gene3D" id="1.10.418.10">
    <property type="entry name" value="Calponin-like domain"/>
    <property type="match status" value="1"/>
</dbReference>
<dbReference type="PANTHER" id="PTHR23167:SF54">
    <property type="entry name" value="[F-ACTIN]-MONOOXYGENASE MICAL"/>
    <property type="match status" value="1"/>
</dbReference>
<feature type="domain" description="LIM zinc-binding" evidence="19">
    <location>
        <begin position="846"/>
        <end position="913"/>
    </location>
</feature>
<evidence type="ECO:0000256" key="7">
    <source>
        <dbReference type="ARBA" id="ARBA00022723"/>
    </source>
</evidence>
<evidence type="ECO:0000256" key="11">
    <source>
        <dbReference type="ARBA" id="ARBA00023002"/>
    </source>
</evidence>
<feature type="compositionally biased region" description="Polar residues" evidence="17">
    <location>
        <begin position="1319"/>
        <end position="1335"/>
    </location>
</feature>
<dbReference type="PROSITE" id="PS50021">
    <property type="entry name" value="CH"/>
    <property type="match status" value="1"/>
</dbReference>
<dbReference type="GO" id="GO:0003779">
    <property type="term" value="F:actin binding"/>
    <property type="evidence" value="ECO:0007669"/>
    <property type="project" value="UniProtKB-KW"/>
</dbReference>
<evidence type="ECO:0000256" key="13">
    <source>
        <dbReference type="ARBA" id="ARBA00023038"/>
    </source>
</evidence>
<feature type="compositionally biased region" description="Acidic residues" evidence="17">
    <location>
        <begin position="1107"/>
        <end position="1116"/>
    </location>
</feature>
<evidence type="ECO:0000256" key="5">
    <source>
        <dbReference type="ARBA" id="ARBA00022490"/>
    </source>
</evidence>
<feature type="region of interest" description="Disordered" evidence="17">
    <location>
        <begin position="1365"/>
        <end position="1387"/>
    </location>
</feature>
<dbReference type="GO" id="GO:0046872">
    <property type="term" value="F:metal ion binding"/>
    <property type="evidence" value="ECO:0007669"/>
    <property type="project" value="UniProtKB-KW"/>
</dbReference>
<feature type="compositionally biased region" description="Low complexity" evidence="17">
    <location>
        <begin position="1055"/>
        <end position="1065"/>
    </location>
</feature>
<feature type="non-terminal residue" evidence="20">
    <location>
        <position position="1"/>
    </location>
</feature>
<dbReference type="InterPro" id="IPR050540">
    <property type="entry name" value="F-actin_Monoox_Mical"/>
</dbReference>
<evidence type="ECO:0000259" key="18">
    <source>
        <dbReference type="PROSITE" id="PS50021"/>
    </source>
</evidence>
<dbReference type="Proteomes" id="UP001177023">
    <property type="component" value="Unassembled WGS sequence"/>
</dbReference>
<keyword evidence="11" id="KW-0560">Oxidoreductase</keyword>
<dbReference type="Gene3D" id="3.50.50.60">
    <property type="entry name" value="FAD/NAD(P)-binding domain"/>
    <property type="match status" value="1"/>
</dbReference>
<dbReference type="GO" id="GO:0120501">
    <property type="term" value="F:F-actin monooxygenase activity"/>
    <property type="evidence" value="ECO:0007669"/>
    <property type="project" value="UniProtKB-EC"/>
</dbReference>
<feature type="region of interest" description="Disordered" evidence="17">
    <location>
        <begin position="1014"/>
        <end position="1116"/>
    </location>
</feature>
<evidence type="ECO:0000256" key="17">
    <source>
        <dbReference type="SAM" id="MobiDB-lite"/>
    </source>
</evidence>
<keyword evidence="8" id="KW-0274">FAD</keyword>
<feature type="domain" description="Calponin-homology (CH)" evidence="18">
    <location>
        <begin position="509"/>
        <end position="615"/>
    </location>
</feature>
<feature type="region of interest" description="Disordered" evidence="17">
    <location>
        <begin position="1155"/>
        <end position="1187"/>
    </location>
</feature>
<dbReference type="InterPro" id="IPR036188">
    <property type="entry name" value="FAD/NAD-bd_sf"/>
</dbReference>
<evidence type="ECO:0000256" key="15">
    <source>
        <dbReference type="ARBA" id="ARBA00049522"/>
    </source>
</evidence>
<dbReference type="InterPro" id="IPR003953">
    <property type="entry name" value="FAD-dep_OxRdtase_2_FAD-bd"/>
</dbReference>
<dbReference type="EC" id="1.14.13.225" evidence="4"/>
<feature type="region of interest" description="Disordered" evidence="17">
    <location>
        <begin position="1207"/>
        <end position="1282"/>
    </location>
</feature>
<dbReference type="InterPro" id="IPR057494">
    <property type="entry name" value="Rossman_Mical"/>
</dbReference>
<dbReference type="Gene3D" id="2.10.110.10">
    <property type="entry name" value="Cysteine Rich Protein"/>
    <property type="match status" value="1"/>
</dbReference>
<dbReference type="PROSITE" id="PS50023">
    <property type="entry name" value="LIM_DOMAIN_2"/>
    <property type="match status" value="1"/>
</dbReference>
<comment type="catalytic activity">
    <reaction evidence="15">
        <text>L-methionyl-[F-actin] + NADPH + O2 + H(+) = L-methionyl-(R)-S-oxide-[F-actin] + NADP(+) + H2O</text>
        <dbReference type="Rhea" id="RHEA:51308"/>
        <dbReference type="Rhea" id="RHEA-COMP:12953"/>
        <dbReference type="Rhea" id="RHEA-COMP:12956"/>
        <dbReference type="ChEBI" id="CHEBI:15377"/>
        <dbReference type="ChEBI" id="CHEBI:15378"/>
        <dbReference type="ChEBI" id="CHEBI:15379"/>
        <dbReference type="ChEBI" id="CHEBI:16044"/>
        <dbReference type="ChEBI" id="CHEBI:45764"/>
        <dbReference type="ChEBI" id="CHEBI:57783"/>
        <dbReference type="ChEBI" id="CHEBI:58349"/>
        <dbReference type="EC" id="1.14.13.225"/>
    </reaction>
</comment>
<organism evidence="20 21">
    <name type="scientific">Mesorhabditis spiculigera</name>
    <dbReference type="NCBI Taxonomy" id="96644"/>
    <lineage>
        <taxon>Eukaryota</taxon>
        <taxon>Metazoa</taxon>
        <taxon>Ecdysozoa</taxon>
        <taxon>Nematoda</taxon>
        <taxon>Chromadorea</taxon>
        <taxon>Rhabditida</taxon>
        <taxon>Rhabditina</taxon>
        <taxon>Rhabditomorpha</taxon>
        <taxon>Rhabditoidea</taxon>
        <taxon>Rhabditidae</taxon>
        <taxon>Mesorhabditinae</taxon>
        <taxon>Mesorhabditis</taxon>
    </lineage>
</organism>
<keyword evidence="10" id="KW-0521">NADP</keyword>
<accession>A0AA36DGZ2</accession>
<dbReference type="Pfam" id="PF00890">
    <property type="entry name" value="FAD_binding_2"/>
    <property type="match status" value="1"/>
</dbReference>
<keyword evidence="9 16" id="KW-0862">Zinc</keyword>
<name>A0AA36DGZ2_9BILA</name>
<evidence type="ECO:0000259" key="19">
    <source>
        <dbReference type="PROSITE" id="PS50023"/>
    </source>
</evidence>
<dbReference type="EMBL" id="CATQJA010002709">
    <property type="protein sequence ID" value="CAJ0586952.1"/>
    <property type="molecule type" value="Genomic_DNA"/>
</dbReference>
<dbReference type="PRINTS" id="PR00420">
    <property type="entry name" value="RNGMNOXGNASE"/>
</dbReference>
<keyword evidence="5" id="KW-0963">Cytoplasm</keyword>
<keyword evidence="14" id="KW-0009">Actin-binding</keyword>
<evidence type="ECO:0000313" key="21">
    <source>
        <dbReference type="Proteomes" id="UP001177023"/>
    </source>
</evidence>
<dbReference type="InterPro" id="IPR001781">
    <property type="entry name" value="Znf_LIM"/>
</dbReference>
<keyword evidence="6" id="KW-0285">Flavoprotein</keyword>
<dbReference type="Pfam" id="PF25413">
    <property type="entry name" value="Rossman_Mical"/>
    <property type="match status" value="1"/>
</dbReference>
<evidence type="ECO:0000256" key="16">
    <source>
        <dbReference type="PROSITE-ProRule" id="PRU00125"/>
    </source>
</evidence>
<comment type="similarity">
    <text evidence="3">Belongs to the Mical family.</text>
</comment>
<evidence type="ECO:0000256" key="6">
    <source>
        <dbReference type="ARBA" id="ARBA00022630"/>
    </source>
</evidence>
<dbReference type="Pfam" id="PF12130">
    <property type="entry name" value="bMERB_dom"/>
    <property type="match status" value="1"/>
</dbReference>
<protein>
    <recommendedName>
        <fullName evidence="4">F-actin monooxygenase</fullName>
        <ecNumber evidence="4">1.14.13.225</ecNumber>
    </recommendedName>
</protein>
<dbReference type="SUPFAM" id="SSF51905">
    <property type="entry name" value="FAD/NAD(P)-binding domain"/>
    <property type="match status" value="1"/>
</dbReference>
<evidence type="ECO:0000256" key="3">
    <source>
        <dbReference type="ARBA" id="ARBA00008223"/>
    </source>
</evidence>
<feature type="compositionally biased region" description="Basic and acidic residues" evidence="17">
    <location>
        <begin position="737"/>
        <end position="748"/>
    </location>
</feature>
<dbReference type="SMART" id="SM01203">
    <property type="entry name" value="DUF3585"/>
    <property type="match status" value="1"/>
</dbReference>
<feature type="compositionally biased region" description="Pro residues" evidence="17">
    <location>
        <begin position="1260"/>
        <end position="1270"/>
    </location>
</feature>
<evidence type="ECO:0000256" key="2">
    <source>
        <dbReference type="ARBA" id="ARBA00004496"/>
    </source>
</evidence>
<keyword evidence="12" id="KW-0503">Monooxygenase</keyword>
<dbReference type="InterPro" id="IPR036872">
    <property type="entry name" value="CH_dom_sf"/>
</dbReference>
<comment type="cofactor">
    <cofactor evidence="1">
        <name>FAD</name>
        <dbReference type="ChEBI" id="CHEBI:57692"/>
    </cofactor>
</comment>
<dbReference type="SUPFAM" id="SSF57716">
    <property type="entry name" value="Glucocorticoid receptor-like (DNA-binding domain)"/>
    <property type="match status" value="1"/>
</dbReference>
<sequence>MVKAVADLYTLFDNFVAATGFKQILQSFHLICTALDLDPTDSPVIYDSLRSNIKDWRAQKLWLLLDKKYEEAVYMRQRATDKLGVLVIGAGPCGLRAAIECALLGSRVVVVEHRDKFSRNNVLHLWEFVIQDLKSIGAKIFYPKFCTGSIEHISIRQLQCILLKVALCYGVQIFEGVTYKDIRVPSLRPDGSYSGFRAYYEPSGHLLDDYEFDVLIGADGKRNTVNGFPREEMRGKVAIGITANFVNRKTHAEERVPEISGIAYIFNQTFFKEMNATTGVDLENIVYYKDETHYFVMCAKKQSLLESGVILKDSDDVAKLLSPENVDQDMLCKYASSAADFATKGQLPNLDFAVNHKGQPDIAMFDFTSLFSSKCSVRLMERHGRYLMLGIVGDSLHEPFWPTGSGIARGFLGVMDTAWLIRGFGLQKSGPLQLIAERESIYRLLAQVTNYNLHKQSTKFTIDPKTRYVSLEYSMRPEDVKDIVDTDNQRIVDITEPILINRPNCVHDDPHRLEYAIWRFCYIALAPFKLKFTNMDSSWADGLALAALVGKFKPACLDYFAVRARSEDPVVRTEYVFKRVHEVLEIPPPCDAADWKDLKKADKMVFISKLIASIRADIGNVQSVLLTPRSAASKRPKALPARFDTSKAKKSSVIENFQVQIREKCGVVVPAPFVPTYKREEAECAKQISLAEPSEERYVTKRPQVSPLDPALVDNVKRFFDQEDTSPGSTTPHLRRLRPEEGKDDDGSLKLRRNIRSKEADDVILRAEQLVRRKELAGLNTVTRRKTQQIIYPSPEVPLPQPSTVTTIKQDGSVVLRPVAPVQPKRQVVSMPTVDSLYDSVNPRQTNCQLCSKVVYLAERLHVESMYVHRGCFKCAYCGQPLRVGECGQDRELESHYRNKFFCRAHLRLSLREKIAKIERNEKRALDKRASQDEGSASDSSKENVEQAPTTGPETAPDSPPMPSLANVTIRVPSRPPETRTTSVLNFYAQRAGESDFEPMDSSALARRLLASPSDPANLNSTPERAAFDAQEAPRKVKQAVVLNDSDTDDEYTTGSSSGSSSRGRVNTLISETSIESPVRSRSSTKHSELDLAFIDDDGDRGALDESLSDDGLDEDDQEVLERTLLDAECDPKVTLATKFTAEVLLERINDSRRQSVRPGIGPSYFPSNAAQSHNEEYGTPTSTLNTPVPYLEQMLADARIRARGMSDEQLGLNNSTPHRGRTRSPNGRERAVTTGQLTHDPEIRRHAFSTARADTAPPADEPPPLPAADPPQEHAYYGFPSPRMSSRFFNISPTELHSESQKEKELRSRHTWDRIKNQRGSRSPLGISTPSSSPLPTVAVNTAVIPPSPRPPLEKTTIYVPAVPSRAPTRTDSPVAKDPNVPLLAPNDRNLRSVQKRVEKYKQHLHDERGRSAQEIQRQLEETEVRLENISKRGQMLETTLKTDPTNISLLAEWRALTQERQILEGREKDLRLRVREVILDERYSALRTLVAEKNTPENDATEVRERLEEMLKVIDEKKLVKQQLDQANEEWCERRKAPNRDSATRTAVDFRECLPVFLPSCV</sequence>
<dbReference type="FunFam" id="3.50.50.60:FF:000004">
    <property type="entry name" value="protein-methionine sulfoxide oxidase MICAL2 isoform X1"/>
    <property type="match status" value="1"/>
</dbReference>
<reference evidence="20" key="1">
    <citation type="submission" date="2023-06" db="EMBL/GenBank/DDBJ databases">
        <authorList>
            <person name="Delattre M."/>
        </authorList>
    </citation>
    <scope>NUCLEOTIDE SEQUENCE</scope>
    <source>
        <strain evidence="20">AF72</strain>
    </source>
</reference>
<evidence type="ECO:0000256" key="12">
    <source>
        <dbReference type="ARBA" id="ARBA00023033"/>
    </source>
</evidence>
<dbReference type="InterPro" id="IPR001715">
    <property type="entry name" value="CH_dom"/>
</dbReference>
<comment type="subcellular location">
    <subcellularLocation>
        <location evidence="2">Cytoplasm</location>
    </subcellularLocation>
</comment>
<evidence type="ECO:0000256" key="8">
    <source>
        <dbReference type="ARBA" id="ARBA00022827"/>
    </source>
</evidence>
<evidence type="ECO:0000256" key="1">
    <source>
        <dbReference type="ARBA" id="ARBA00001974"/>
    </source>
</evidence>
<evidence type="ECO:0000256" key="14">
    <source>
        <dbReference type="ARBA" id="ARBA00023203"/>
    </source>
</evidence>
<feature type="region of interest" description="Disordered" evidence="17">
    <location>
        <begin position="924"/>
        <end position="982"/>
    </location>
</feature>
<feature type="region of interest" description="Disordered" evidence="17">
    <location>
        <begin position="1295"/>
        <end position="1335"/>
    </location>
</feature>
<keyword evidence="7 16" id="KW-0479">Metal-binding</keyword>
<evidence type="ECO:0000256" key="10">
    <source>
        <dbReference type="ARBA" id="ARBA00022857"/>
    </source>
</evidence>
<evidence type="ECO:0000256" key="9">
    <source>
        <dbReference type="ARBA" id="ARBA00022833"/>
    </source>
</evidence>
<evidence type="ECO:0000313" key="20">
    <source>
        <dbReference type="EMBL" id="CAJ0586952.1"/>
    </source>
</evidence>
<feature type="compositionally biased region" description="Polar residues" evidence="17">
    <location>
        <begin position="1068"/>
        <end position="1082"/>
    </location>
</feature>